<dbReference type="GO" id="GO:0004476">
    <property type="term" value="F:mannose-6-phosphate isomerase activity"/>
    <property type="evidence" value="ECO:0007669"/>
    <property type="project" value="UniProtKB-EC"/>
</dbReference>
<name>A0A853C8S9_9ACTN</name>
<dbReference type="AlphaFoldDB" id="A0A853C8S9"/>
<dbReference type="PRINTS" id="PR00714">
    <property type="entry name" value="MAN6PISMRASE"/>
</dbReference>
<comment type="catalytic activity">
    <reaction evidence="1">
        <text>D-mannose 6-phosphate = D-fructose 6-phosphate</text>
        <dbReference type="Rhea" id="RHEA:12356"/>
        <dbReference type="ChEBI" id="CHEBI:58735"/>
        <dbReference type="ChEBI" id="CHEBI:61527"/>
        <dbReference type="EC" id="5.3.1.8"/>
    </reaction>
</comment>
<dbReference type="NCBIfam" id="TIGR00218">
    <property type="entry name" value="manA"/>
    <property type="match status" value="1"/>
</dbReference>
<dbReference type="EC" id="5.3.1.8" evidence="3"/>
<dbReference type="GO" id="GO:0005829">
    <property type="term" value="C:cytosol"/>
    <property type="evidence" value="ECO:0007669"/>
    <property type="project" value="TreeGrafter"/>
</dbReference>
<keyword evidence="4 8" id="KW-0479">Metal-binding</keyword>
<evidence type="ECO:0000256" key="4">
    <source>
        <dbReference type="ARBA" id="ARBA00022723"/>
    </source>
</evidence>
<dbReference type="Pfam" id="PF20511">
    <property type="entry name" value="PMI_typeI_cat"/>
    <property type="match status" value="1"/>
</dbReference>
<dbReference type="InterPro" id="IPR014710">
    <property type="entry name" value="RmlC-like_jellyroll"/>
</dbReference>
<evidence type="ECO:0000256" key="3">
    <source>
        <dbReference type="ARBA" id="ARBA00011956"/>
    </source>
</evidence>
<comment type="caution">
    <text evidence="10">The sequence shown here is derived from an EMBL/GenBank/DDBJ whole genome shotgun (WGS) entry which is preliminary data.</text>
</comment>
<dbReference type="InterPro" id="IPR046457">
    <property type="entry name" value="PMI_typeI_cat"/>
</dbReference>
<comment type="similarity">
    <text evidence="2">Belongs to the mannose-6-phosphate isomerase type 1 family.</text>
</comment>
<dbReference type="CDD" id="cd07011">
    <property type="entry name" value="cupin_PMI_type_I_N"/>
    <property type="match status" value="1"/>
</dbReference>
<evidence type="ECO:0000256" key="6">
    <source>
        <dbReference type="ARBA" id="ARBA00023235"/>
    </source>
</evidence>
<keyword evidence="11" id="KW-1185">Reference proteome</keyword>
<evidence type="ECO:0000256" key="1">
    <source>
        <dbReference type="ARBA" id="ARBA00000757"/>
    </source>
</evidence>
<comment type="cofactor">
    <cofactor evidence="8">
        <name>Zn(2+)</name>
        <dbReference type="ChEBI" id="CHEBI:29105"/>
    </cofactor>
    <text evidence="8">Binds 1 zinc ion per subunit.</text>
</comment>
<evidence type="ECO:0000313" key="10">
    <source>
        <dbReference type="EMBL" id="NYJ02838.1"/>
    </source>
</evidence>
<dbReference type="PANTHER" id="PTHR10309">
    <property type="entry name" value="MANNOSE-6-PHOSPHATE ISOMERASE"/>
    <property type="match status" value="1"/>
</dbReference>
<gene>
    <name evidence="10" type="ORF">HNR19_003536</name>
</gene>
<protein>
    <recommendedName>
        <fullName evidence="3">mannose-6-phosphate isomerase</fullName>
        <ecNumber evidence="3">5.3.1.8</ecNumber>
    </recommendedName>
</protein>
<dbReference type="Gene3D" id="1.10.441.10">
    <property type="entry name" value="Phosphomannose Isomerase, domain 2"/>
    <property type="match status" value="1"/>
</dbReference>
<feature type="domain" description="Phosphomannose isomerase type I catalytic" evidence="9">
    <location>
        <begin position="1"/>
        <end position="132"/>
    </location>
</feature>
<feature type="active site" evidence="7">
    <location>
        <position position="262"/>
    </location>
</feature>
<evidence type="ECO:0000259" key="9">
    <source>
        <dbReference type="Pfam" id="PF20511"/>
    </source>
</evidence>
<proteinExistence type="inferred from homology"/>
<accession>A0A853C8S9</accession>
<dbReference type="InterPro" id="IPR001250">
    <property type="entry name" value="Man6P_Isoase-1"/>
</dbReference>
<evidence type="ECO:0000256" key="8">
    <source>
        <dbReference type="PIRSR" id="PIRSR001480-2"/>
    </source>
</evidence>
<keyword evidence="5 8" id="KW-0862">Zinc</keyword>
<evidence type="ECO:0000256" key="5">
    <source>
        <dbReference type="ARBA" id="ARBA00022833"/>
    </source>
</evidence>
<dbReference type="GO" id="GO:0009298">
    <property type="term" value="P:GDP-mannose biosynthetic process"/>
    <property type="evidence" value="ECO:0007669"/>
    <property type="project" value="InterPro"/>
</dbReference>
<evidence type="ECO:0000313" key="11">
    <source>
        <dbReference type="Proteomes" id="UP000530424"/>
    </source>
</evidence>
<dbReference type="InterPro" id="IPR016305">
    <property type="entry name" value="Mannose-6-P_Isomerase"/>
</dbReference>
<feature type="binding site" evidence="8">
    <location>
        <position position="243"/>
    </location>
    <ligand>
        <name>Zn(2+)</name>
        <dbReference type="ChEBI" id="CHEBI:29105"/>
    </ligand>
</feature>
<dbReference type="Proteomes" id="UP000530424">
    <property type="component" value="Unassembled WGS sequence"/>
</dbReference>
<dbReference type="GO" id="GO:0005975">
    <property type="term" value="P:carbohydrate metabolic process"/>
    <property type="evidence" value="ECO:0007669"/>
    <property type="project" value="InterPro"/>
</dbReference>
<evidence type="ECO:0000256" key="2">
    <source>
        <dbReference type="ARBA" id="ARBA00010772"/>
    </source>
</evidence>
<dbReference type="EMBL" id="JACCFP010000001">
    <property type="protein sequence ID" value="NYJ02838.1"/>
    <property type="molecule type" value="Genomic_DNA"/>
</dbReference>
<dbReference type="SUPFAM" id="SSF51182">
    <property type="entry name" value="RmlC-like cupins"/>
    <property type="match status" value="1"/>
</dbReference>
<dbReference type="PIRSF" id="PIRSF001480">
    <property type="entry name" value="Mannose-6-phosphate_isomerase"/>
    <property type="match status" value="1"/>
</dbReference>
<evidence type="ECO:0000256" key="7">
    <source>
        <dbReference type="PIRSR" id="PIRSR001480-1"/>
    </source>
</evidence>
<feature type="binding site" evidence="8">
    <location>
        <position position="79"/>
    </location>
    <ligand>
        <name>Zn(2+)</name>
        <dbReference type="ChEBI" id="CHEBI:29105"/>
    </ligand>
</feature>
<sequence length="399" mass="42926">MYALDCPTQSYDWGSREGIPSFRGRQSDGQPVAEMWMGTHPLGAAQVVTDDGAVPLTSVSGELPFMLKILAAQQPLSIQAHPNALRAKVGFEEEERQGIAIDAPERVFKDPHPKPEMVYALSAFDTLVGFRPTAEILRVLSPISSPRIQTMTTALRNKPGFNGIVRLLHGLLTDPPSETEVSEIVEQCRDALGKGIDIKRAYATIIEIAEHFPGDVGVVVSLLMNRLTLQAGEAAYLEAGIIHAHLSGMCLEVMVSSDNVLRAGLTSKHVEPAGLVECLEEGMSRVARVTPRQFGFSTDVFSPGSGDFALSVTQSSQAEPAGTALPERGQRIIVCTGGEVALVNEQAESLWLQRGDVAYADEKDGEIRVVGTGEVAQAYQPSAGEASKLTDLVTPWPER</sequence>
<dbReference type="Gene3D" id="2.60.120.10">
    <property type="entry name" value="Jelly Rolls"/>
    <property type="match status" value="2"/>
</dbReference>
<dbReference type="PANTHER" id="PTHR10309:SF0">
    <property type="entry name" value="MANNOSE-6-PHOSPHATE ISOMERASE"/>
    <property type="match status" value="1"/>
</dbReference>
<feature type="binding site" evidence="8">
    <location>
        <position position="116"/>
    </location>
    <ligand>
        <name>Zn(2+)</name>
        <dbReference type="ChEBI" id="CHEBI:29105"/>
    </ligand>
</feature>
<keyword evidence="6 10" id="KW-0413">Isomerase</keyword>
<dbReference type="GO" id="GO:0008270">
    <property type="term" value="F:zinc ion binding"/>
    <property type="evidence" value="ECO:0007669"/>
    <property type="project" value="InterPro"/>
</dbReference>
<dbReference type="InterPro" id="IPR011051">
    <property type="entry name" value="RmlC_Cupin_sf"/>
</dbReference>
<dbReference type="RefSeq" id="WP_179669149.1">
    <property type="nucleotide sequence ID" value="NZ_JACCFP010000001.1"/>
</dbReference>
<organism evidence="10 11">
    <name type="scientific">Nocardioides thalensis</name>
    <dbReference type="NCBI Taxonomy" id="1914755"/>
    <lineage>
        <taxon>Bacteria</taxon>
        <taxon>Bacillati</taxon>
        <taxon>Actinomycetota</taxon>
        <taxon>Actinomycetes</taxon>
        <taxon>Propionibacteriales</taxon>
        <taxon>Nocardioidaceae</taxon>
        <taxon>Nocardioides</taxon>
    </lineage>
</organism>
<feature type="binding site" evidence="8">
    <location>
        <position position="81"/>
    </location>
    <ligand>
        <name>Zn(2+)</name>
        <dbReference type="ChEBI" id="CHEBI:29105"/>
    </ligand>
</feature>
<reference evidence="10 11" key="1">
    <citation type="submission" date="2020-07" db="EMBL/GenBank/DDBJ databases">
        <title>Sequencing the genomes of 1000 actinobacteria strains.</title>
        <authorList>
            <person name="Klenk H.-P."/>
        </authorList>
    </citation>
    <scope>NUCLEOTIDE SEQUENCE [LARGE SCALE GENOMIC DNA]</scope>
    <source>
        <strain evidence="10 11">DSM 103833</strain>
    </source>
</reference>